<keyword evidence="1 3" id="KW-0697">Rotamase</keyword>
<evidence type="ECO:0000313" key="6">
    <source>
        <dbReference type="Proteomes" id="UP000814243"/>
    </source>
</evidence>
<keyword evidence="2 3" id="KW-0413">Isomerase</keyword>
<proteinExistence type="inferred from homology"/>
<evidence type="ECO:0000256" key="3">
    <source>
        <dbReference type="RuleBase" id="RU363019"/>
    </source>
</evidence>
<name>A0A922MIG9_SPOEX</name>
<dbReference type="PRINTS" id="PR00153">
    <property type="entry name" value="CSAPPISMRASE"/>
</dbReference>
<organism evidence="5 6">
    <name type="scientific">Spodoptera exigua</name>
    <name type="common">Beet armyworm</name>
    <name type="synonym">Noctua fulgens</name>
    <dbReference type="NCBI Taxonomy" id="7107"/>
    <lineage>
        <taxon>Eukaryota</taxon>
        <taxon>Metazoa</taxon>
        <taxon>Ecdysozoa</taxon>
        <taxon>Arthropoda</taxon>
        <taxon>Hexapoda</taxon>
        <taxon>Insecta</taxon>
        <taxon>Pterygota</taxon>
        <taxon>Neoptera</taxon>
        <taxon>Endopterygota</taxon>
        <taxon>Lepidoptera</taxon>
        <taxon>Glossata</taxon>
        <taxon>Ditrysia</taxon>
        <taxon>Noctuoidea</taxon>
        <taxon>Noctuidae</taxon>
        <taxon>Amphipyrinae</taxon>
        <taxon>Spodoptera</taxon>
    </lineage>
</organism>
<dbReference type="Gene3D" id="2.40.100.10">
    <property type="entry name" value="Cyclophilin-like"/>
    <property type="match status" value="1"/>
</dbReference>
<evidence type="ECO:0000256" key="1">
    <source>
        <dbReference type="ARBA" id="ARBA00023110"/>
    </source>
</evidence>
<evidence type="ECO:0000259" key="4">
    <source>
        <dbReference type="PROSITE" id="PS50072"/>
    </source>
</evidence>
<gene>
    <name evidence="5" type="ORF">HF086_013887</name>
</gene>
<dbReference type="SUPFAM" id="SSF50891">
    <property type="entry name" value="Cyclophilin-like"/>
    <property type="match status" value="1"/>
</dbReference>
<dbReference type="EMBL" id="JACEFF010000451">
    <property type="protein sequence ID" value="KAH9637071.1"/>
    <property type="molecule type" value="Genomic_DNA"/>
</dbReference>
<comment type="similarity">
    <text evidence="3">Belongs to the cyclophilin-type PPIase family.</text>
</comment>
<accession>A0A922MIG9</accession>
<dbReference type="PROSITE" id="PS50072">
    <property type="entry name" value="CSA_PPIASE_2"/>
    <property type="match status" value="1"/>
</dbReference>
<dbReference type="InterPro" id="IPR002130">
    <property type="entry name" value="Cyclophilin-type_PPIase_dom"/>
</dbReference>
<comment type="catalytic activity">
    <reaction evidence="3">
        <text>[protein]-peptidylproline (omega=180) = [protein]-peptidylproline (omega=0)</text>
        <dbReference type="Rhea" id="RHEA:16237"/>
        <dbReference type="Rhea" id="RHEA-COMP:10747"/>
        <dbReference type="Rhea" id="RHEA-COMP:10748"/>
        <dbReference type="ChEBI" id="CHEBI:83833"/>
        <dbReference type="ChEBI" id="CHEBI:83834"/>
        <dbReference type="EC" id="5.2.1.8"/>
    </reaction>
</comment>
<dbReference type="GO" id="GO:0016018">
    <property type="term" value="F:cyclosporin A binding"/>
    <property type="evidence" value="ECO:0007669"/>
    <property type="project" value="TreeGrafter"/>
</dbReference>
<protein>
    <recommendedName>
        <fullName evidence="3">Peptidyl-prolyl cis-trans isomerase</fullName>
        <shortName evidence="3">PPIase</shortName>
        <ecNumber evidence="3">5.2.1.8</ecNumber>
    </recommendedName>
</protein>
<dbReference type="GO" id="GO:0003755">
    <property type="term" value="F:peptidyl-prolyl cis-trans isomerase activity"/>
    <property type="evidence" value="ECO:0007669"/>
    <property type="project" value="UniProtKB-UniRule"/>
</dbReference>
<dbReference type="PANTHER" id="PTHR11071:SF565">
    <property type="entry name" value="MOCA-CYP, ISOFORM A"/>
    <property type="match status" value="1"/>
</dbReference>
<evidence type="ECO:0000256" key="2">
    <source>
        <dbReference type="ARBA" id="ARBA00023235"/>
    </source>
</evidence>
<feature type="domain" description="PPIase cyclophilin-type" evidence="4">
    <location>
        <begin position="15"/>
        <end position="122"/>
    </location>
</feature>
<dbReference type="GO" id="GO:0006457">
    <property type="term" value="P:protein folding"/>
    <property type="evidence" value="ECO:0007669"/>
    <property type="project" value="TreeGrafter"/>
</dbReference>
<dbReference type="InterPro" id="IPR024936">
    <property type="entry name" value="Cyclophilin-type_PPIase"/>
</dbReference>
<dbReference type="AlphaFoldDB" id="A0A922MIG9"/>
<reference evidence="5" key="1">
    <citation type="journal article" date="2021" name="G3 (Bethesda)">
        <title>Genome and transcriptome analysis of the beet armyworm Spodoptera exigua reveals targets for pest control. .</title>
        <authorList>
            <person name="Simon S."/>
            <person name="Breeschoten T."/>
            <person name="Jansen H.J."/>
            <person name="Dirks R.P."/>
            <person name="Schranz M.E."/>
            <person name="Ros V.I.D."/>
        </authorList>
    </citation>
    <scope>NUCLEOTIDE SEQUENCE</scope>
    <source>
        <strain evidence="5">TB_SE_WUR_2020</strain>
    </source>
</reference>
<dbReference type="PANTHER" id="PTHR11071">
    <property type="entry name" value="PEPTIDYL-PROLYL CIS-TRANS ISOMERASE"/>
    <property type="match status" value="1"/>
</dbReference>
<dbReference type="PIRSF" id="PIRSF001467">
    <property type="entry name" value="Peptidylpro_ismrse"/>
    <property type="match status" value="1"/>
</dbReference>
<dbReference type="GO" id="GO:0005739">
    <property type="term" value="C:mitochondrion"/>
    <property type="evidence" value="ECO:0007669"/>
    <property type="project" value="TreeGrafter"/>
</dbReference>
<dbReference type="Pfam" id="PF00160">
    <property type="entry name" value="Pro_isomerase"/>
    <property type="match status" value="1"/>
</dbReference>
<dbReference type="InterPro" id="IPR029000">
    <property type="entry name" value="Cyclophilin-like_dom_sf"/>
</dbReference>
<evidence type="ECO:0000313" key="5">
    <source>
        <dbReference type="EMBL" id="KAH9637071.1"/>
    </source>
</evidence>
<comment type="function">
    <text evidence="3">PPIases accelerate the folding of proteins. It catalyzes the cis-trans isomerization of proline imidic peptide bonds in oligopeptides.</text>
</comment>
<dbReference type="EC" id="5.2.1.8" evidence="3"/>
<comment type="caution">
    <text evidence="5">The sequence shown here is derived from an EMBL/GenBank/DDBJ whole genome shotgun (WGS) entry which is preliminary data.</text>
</comment>
<dbReference type="Proteomes" id="UP000814243">
    <property type="component" value="Unassembled WGS sequence"/>
</dbReference>
<sequence>MTVEGDEKAVRSRVFMDISIGGLPSGRLVFELFNDIAPKTAENFRALCAGDMGVGKNTGKPLTVVKDFMIQGGDFTNANGTGGESIYGGTFEDETFELKHDRPYLLSMANRGKDTNGSQFFM</sequence>